<evidence type="ECO:0000256" key="1">
    <source>
        <dbReference type="ARBA" id="ARBA00004167"/>
    </source>
</evidence>
<dbReference type="PANTHER" id="PTHR12302">
    <property type="entry name" value="EBNA2 BINDING PROTEIN P100"/>
    <property type="match status" value="1"/>
</dbReference>
<evidence type="ECO:0000313" key="19">
    <source>
        <dbReference type="Proteomes" id="UP000193986"/>
    </source>
</evidence>
<dbReference type="FunCoup" id="A0A1Y2B0Y7">
    <property type="interactions" value="4"/>
</dbReference>
<evidence type="ECO:0000256" key="16">
    <source>
        <dbReference type="SAM" id="Phobius"/>
    </source>
</evidence>
<dbReference type="GO" id="GO:0016787">
    <property type="term" value="F:hydrolase activity"/>
    <property type="evidence" value="ECO:0007669"/>
    <property type="project" value="UniProtKB-KW"/>
</dbReference>
<evidence type="ECO:0000256" key="14">
    <source>
        <dbReference type="ARBA" id="ARBA00023136"/>
    </source>
</evidence>
<evidence type="ECO:0000256" key="11">
    <source>
        <dbReference type="ARBA" id="ARBA00022837"/>
    </source>
</evidence>
<gene>
    <name evidence="18" type="ORF">BCR39DRAFT_468219</name>
</gene>
<evidence type="ECO:0000313" key="18">
    <source>
        <dbReference type="EMBL" id="ORY28499.1"/>
    </source>
</evidence>
<dbReference type="PANTHER" id="PTHR12302:SF3">
    <property type="entry name" value="SERINE_THREONINE-PROTEIN KINASE 31"/>
    <property type="match status" value="1"/>
</dbReference>
<dbReference type="GO" id="GO:0016020">
    <property type="term" value="C:membrane"/>
    <property type="evidence" value="ECO:0007669"/>
    <property type="project" value="UniProtKB-SubCell"/>
</dbReference>
<dbReference type="GO" id="GO:0005739">
    <property type="term" value="C:mitochondrion"/>
    <property type="evidence" value="ECO:0007669"/>
    <property type="project" value="UniProtKB-SubCell"/>
</dbReference>
<proteinExistence type="inferred from homology"/>
<dbReference type="SMART" id="SM00318">
    <property type="entry name" value="SNc"/>
    <property type="match status" value="1"/>
</dbReference>
<protein>
    <recommendedName>
        <fullName evidence="4">Probable endonuclease LCL3</fullName>
    </recommendedName>
    <alternativeName>
        <fullName evidence="5">Probable endonuclease lcl3</fullName>
    </alternativeName>
</protein>
<evidence type="ECO:0000256" key="4">
    <source>
        <dbReference type="ARBA" id="ARBA00013404"/>
    </source>
</evidence>
<dbReference type="GO" id="GO:0004519">
    <property type="term" value="F:endonuclease activity"/>
    <property type="evidence" value="ECO:0007669"/>
    <property type="project" value="UniProtKB-KW"/>
</dbReference>
<keyword evidence="11" id="KW-0106">Calcium</keyword>
<dbReference type="STRING" id="71784.A0A1Y2B0Y7"/>
<dbReference type="FunFam" id="2.40.50.90:FF:000029">
    <property type="entry name" value="Probable endonuclease lcl3"/>
    <property type="match status" value="1"/>
</dbReference>
<evidence type="ECO:0000256" key="6">
    <source>
        <dbReference type="ARBA" id="ARBA00022692"/>
    </source>
</evidence>
<dbReference type="Pfam" id="PF00565">
    <property type="entry name" value="SNase"/>
    <property type="match status" value="1"/>
</dbReference>
<dbReference type="GO" id="GO:0046872">
    <property type="term" value="F:metal ion binding"/>
    <property type="evidence" value="ECO:0007669"/>
    <property type="project" value="UniProtKB-KW"/>
</dbReference>
<keyword evidence="6 16" id="KW-0812">Transmembrane</keyword>
<dbReference type="AlphaFoldDB" id="A0A1Y2B0Y7"/>
<evidence type="ECO:0000256" key="8">
    <source>
        <dbReference type="ARBA" id="ARBA00022723"/>
    </source>
</evidence>
<evidence type="ECO:0000256" key="12">
    <source>
        <dbReference type="ARBA" id="ARBA00022989"/>
    </source>
</evidence>
<dbReference type="EMBL" id="MCFC01000031">
    <property type="protein sequence ID" value="ORY28499.1"/>
    <property type="molecule type" value="Genomic_DNA"/>
</dbReference>
<feature type="region of interest" description="Disordered" evidence="15">
    <location>
        <begin position="1"/>
        <end position="24"/>
    </location>
</feature>
<keyword evidence="19" id="KW-1185">Reference proteome</keyword>
<keyword evidence="13" id="KW-0496">Mitochondrion</keyword>
<feature type="domain" description="TNase-like" evidence="17">
    <location>
        <begin position="108"/>
        <end position="267"/>
    </location>
</feature>
<accession>A0A1Y2B0Y7</accession>
<evidence type="ECO:0000259" key="17">
    <source>
        <dbReference type="PROSITE" id="PS50830"/>
    </source>
</evidence>
<dbReference type="OrthoDB" id="430293at2759"/>
<reference evidence="18 19" key="1">
    <citation type="submission" date="2016-07" db="EMBL/GenBank/DDBJ databases">
        <title>Pervasive Adenine N6-methylation of Active Genes in Fungi.</title>
        <authorList>
            <consortium name="DOE Joint Genome Institute"/>
            <person name="Mondo S.J."/>
            <person name="Dannebaum R.O."/>
            <person name="Kuo R.C."/>
            <person name="Labutti K."/>
            <person name="Haridas S."/>
            <person name="Kuo A."/>
            <person name="Salamov A."/>
            <person name="Ahrendt S.R."/>
            <person name="Lipzen A."/>
            <person name="Sullivan W."/>
            <person name="Andreopoulos W.B."/>
            <person name="Clum A."/>
            <person name="Lindquist E."/>
            <person name="Daum C."/>
            <person name="Ramamoorthy G.K."/>
            <person name="Gryganskyi A."/>
            <person name="Culley D."/>
            <person name="Magnuson J.K."/>
            <person name="James T.Y."/>
            <person name="O'Malley M.A."/>
            <person name="Stajich J.E."/>
            <person name="Spatafora J.W."/>
            <person name="Visel A."/>
            <person name="Grigoriev I.V."/>
        </authorList>
    </citation>
    <scope>NUCLEOTIDE SEQUENCE [LARGE SCALE GENOMIC DNA]</scope>
    <source>
        <strain evidence="18 19">68-887.2</strain>
    </source>
</reference>
<comment type="subcellular location">
    <subcellularLocation>
        <location evidence="1">Membrane</location>
        <topology evidence="1">Single-pass membrane protein</topology>
    </subcellularLocation>
    <subcellularLocation>
        <location evidence="2">Mitochondrion</location>
    </subcellularLocation>
</comment>
<comment type="similarity">
    <text evidence="3">Belongs to the LCL3 family.</text>
</comment>
<keyword evidence="8" id="KW-0479">Metal-binding</keyword>
<evidence type="ECO:0000256" key="3">
    <source>
        <dbReference type="ARBA" id="ARBA00005435"/>
    </source>
</evidence>
<dbReference type="Gene3D" id="2.40.50.90">
    <property type="match status" value="1"/>
</dbReference>
<dbReference type="InterPro" id="IPR035437">
    <property type="entry name" value="SNase_OB-fold_sf"/>
</dbReference>
<dbReference type="Proteomes" id="UP000193986">
    <property type="component" value="Unassembled WGS sequence"/>
</dbReference>
<evidence type="ECO:0000256" key="5">
    <source>
        <dbReference type="ARBA" id="ARBA00014651"/>
    </source>
</evidence>
<evidence type="ECO:0000256" key="10">
    <source>
        <dbReference type="ARBA" id="ARBA00022801"/>
    </source>
</evidence>
<dbReference type="PROSITE" id="PS50830">
    <property type="entry name" value="TNASE_3"/>
    <property type="match status" value="1"/>
</dbReference>
<dbReference type="InParanoid" id="A0A1Y2B0Y7"/>
<dbReference type="InterPro" id="IPR016071">
    <property type="entry name" value="Staphylococal_nuclease_OB-fold"/>
</dbReference>
<keyword evidence="10" id="KW-0378">Hydrolase</keyword>
<evidence type="ECO:0000256" key="13">
    <source>
        <dbReference type="ARBA" id="ARBA00023128"/>
    </source>
</evidence>
<comment type="caution">
    <text evidence="18">The sequence shown here is derived from an EMBL/GenBank/DDBJ whole genome shotgun (WGS) entry which is preliminary data.</text>
</comment>
<evidence type="ECO:0000256" key="15">
    <source>
        <dbReference type="SAM" id="MobiDB-lite"/>
    </source>
</evidence>
<keyword evidence="7" id="KW-0540">Nuclease</keyword>
<evidence type="ECO:0000256" key="9">
    <source>
        <dbReference type="ARBA" id="ARBA00022759"/>
    </source>
</evidence>
<evidence type="ECO:0000256" key="2">
    <source>
        <dbReference type="ARBA" id="ARBA00004173"/>
    </source>
</evidence>
<sequence length="315" mass="35319">MCNDSEIATSSSSKHLTSCTTNDERRRRVSAYTSHSPLESLYSIIPSFGSPAKSPSNSSILDDPAATALISAAASVALTLGGIYGYRHFWRRIRNADYVTSSMLDRKKWIKGVVTSVGDGDNFRLYHTPGPFFHYPLKFRSIPVTAKELKDETIHIRIAGCDAPEAAHFGNPAQPHSKESLDWLRKTIMGKTMWCQLIRKDQYQRIVGVPYIRRLLLPNRPLPVLMLKEGMAVVYESAGGEYGTWGIEGLKVYEAQAKAAKKGLWKLKKFEHPADYKKRMKMAEEGMIGVQETAQAKRKSKTRGIFGLFGRLFGR</sequence>
<evidence type="ECO:0000256" key="7">
    <source>
        <dbReference type="ARBA" id="ARBA00022722"/>
    </source>
</evidence>
<feature type="transmembrane region" description="Helical" evidence="16">
    <location>
        <begin position="65"/>
        <end position="86"/>
    </location>
</feature>
<feature type="compositionally biased region" description="Polar residues" evidence="15">
    <location>
        <begin position="1"/>
        <end position="21"/>
    </location>
</feature>
<keyword evidence="12 16" id="KW-1133">Transmembrane helix</keyword>
<dbReference type="SUPFAM" id="SSF50199">
    <property type="entry name" value="Staphylococcal nuclease"/>
    <property type="match status" value="1"/>
</dbReference>
<organism evidence="18 19">
    <name type="scientific">Naematelia encephala</name>
    <dbReference type="NCBI Taxonomy" id="71784"/>
    <lineage>
        <taxon>Eukaryota</taxon>
        <taxon>Fungi</taxon>
        <taxon>Dikarya</taxon>
        <taxon>Basidiomycota</taxon>
        <taxon>Agaricomycotina</taxon>
        <taxon>Tremellomycetes</taxon>
        <taxon>Tremellales</taxon>
        <taxon>Naemateliaceae</taxon>
        <taxon>Naematelia</taxon>
    </lineage>
</organism>
<keyword evidence="14 16" id="KW-0472">Membrane</keyword>
<name>A0A1Y2B0Y7_9TREE</name>
<keyword evidence="9" id="KW-0255">Endonuclease</keyword>